<proteinExistence type="predicted"/>
<feature type="transmembrane region" description="Helical" evidence="1">
    <location>
        <begin position="135"/>
        <end position="156"/>
    </location>
</feature>
<gene>
    <name evidence="2" type="ORF">PVIIG_00419</name>
</gene>
<evidence type="ECO:0008006" key="4">
    <source>
        <dbReference type="Google" id="ProtNLM"/>
    </source>
</evidence>
<evidence type="ECO:0000313" key="3">
    <source>
        <dbReference type="Proteomes" id="UP000053562"/>
    </source>
</evidence>
<feature type="transmembrane region" description="Helical" evidence="1">
    <location>
        <begin position="209"/>
        <end position="228"/>
    </location>
</feature>
<dbReference type="OrthoDB" id="10693411at2759"/>
<protein>
    <recommendedName>
        <fullName evidence="4">Variable surface protein Vir35</fullName>
    </recommendedName>
</protein>
<reference evidence="2 3" key="1">
    <citation type="submission" date="2011-08" db="EMBL/GenBank/DDBJ databases">
        <title>The Genome Sequence of Plasmodium vivax India VII.</title>
        <authorList>
            <consortium name="The Broad Institute Genome Sequencing Platform"/>
            <consortium name="The Broad Institute Genome Sequencing Center for Infectious Disease"/>
            <person name="Neafsey D."/>
            <person name="Carlton J."/>
            <person name="Barnwell J."/>
            <person name="Collins W."/>
            <person name="Escalante A."/>
            <person name="Mullikin J."/>
            <person name="Saul A."/>
            <person name="Guigo R."/>
            <person name="Camara F."/>
            <person name="Young S.K."/>
            <person name="Zeng Q."/>
            <person name="Gargeya S."/>
            <person name="Fitzgerald M."/>
            <person name="Haas B."/>
            <person name="Abouelleil A."/>
            <person name="Alvarado L."/>
            <person name="Arachchi H.M."/>
            <person name="Berlin A."/>
            <person name="Brown A."/>
            <person name="Chapman S.B."/>
            <person name="Chen Z."/>
            <person name="Dunbar C."/>
            <person name="Freedman E."/>
            <person name="Gearin G."/>
            <person name="Gellesch M."/>
            <person name="Goldberg J."/>
            <person name="Griggs A."/>
            <person name="Gujja S."/>
            <person name="Heiman D."/>
            <person name="Howarth C."/>
            <person name="Larson L."/>
            <person name="Lui A."/>
            <person name="MacDonald P.J.P."/>
            <person name="Montmayeur A."/>
            <person name="Murphy C."/>
            <person name="Neiman D."/>
            <person name="Pearson M."/>
            <person name="Priest M."/>
            <person name="Roberts A."/>
            <person name="Saif S."/>
            <person name="Shea T."/>
            <person name="Shenoy N."/>
            <person name="Sisk P."/>
            <person name="Stolte C."/>
            <person name="Sykes S."/>
            <person name="Wortman J."/>
            <person name="Nusbaum C."/>
            <person name="Birren B."/>
        </authorList>
    </citation>
    <scope>NUCLEOTIDE SEQUENCE [LARGE SCALE GENOMIC DNA]</scope>
    <source>
        <strain evidence="2 3">India VII</strain>
    </source>
</reference>
<evidence type="ECO:0000313" key="2">
    <source>
        <dbReference type="EMBL" id="KMZ79028.1"/>
    </source>
</evidence>
<sequence length="256" mass="29954">MDMLRVSATKYCYNVIISKKSEHDSIIDIDFNRLLAQYEFKKQLDHSSLSKNSPGYSKLKEIKNDKYISTYSHVKKGKANDLDAYKREYKKRYDKKKGLEKLDCYCEKKIFDKIEYLEDLSYKMKNKKYYFITKILIRYVLIFILFSLIPFLGFIYPSVIYELYGRVNHVFFIDGKTPGTKLGGAGANKECLVAGIRKTTYQILGNLNIVLSYIALAIVILTIIYTFIKVVKYEKVKAGKVKMSIKEYCQFCKEIF</sequence>
<keyword evidence="1" id="KW-0472">Membrane</keyword>
<keyword evidence="1" id="KW-0812">Transmembrane</keyword>
<keyword evidence="1" id="KW-1133">Transmembrane helix</keyword>
<accession>A0A0J9UZP2</accession>
<dbReference type="EMBL" id="KQ234361">
    <property type="protein sequence ID" value="KMZ79028.1"/>
    <property type="molecule type" value="Genomic_DNA"/>
</dbReference>
<dbReference type="InterPro" id="IPR022139">
    <property type="entry name" value="Fam-L/Fam-M-like_plasmodium"/>
</dbReference>
<dbReference type="Pfam" id="PF12420">
    <property type="entry name" value="DUF3671"/>
    <property type="match status" value="1"/>
</dbReference>
<dbReference type="AlphaFoldDB" id="A0A0J9UZP2"/>
<dbReference type="Proteomes" id="UP000053562">
    <property type="component" value="Unassembled WGS sequence"/>
</dbReference>
<organism evidence="2 3">
    <name type="scientific">Plasmodium vivax India VII</name>
    <dbReference type="NCBI Taxonomy" id="1077284"/>
    <lineage>
        <taxon>Eukaryota</taxon>
        <taxon>Sar</taxon>
        <taxon>Alveolata</taxon>
        <taxon>Apicomplexa</taxon>
        <taxon>Aconoidasida</taxon>
        <taxon>Haemosporida</taxon>
        <taxon>Plasmodiidae</taxon>
        <taxon>Plasmodium</taxon>
        <taxon>Plasmodium (Plasmodium)</taxon>
    </lineage>
</organism>
<name>A0A0J9UZP2_PLAVI</name>
<evidence type="ECO:0000256" key="1">
    <source>
        <dbReference type="SAM" id="Phobius"/>
    </source>
</evidence>